<evidence type="ECO:0000259" key="5">
    <source>
        <dbReference type="PROSITE" id="PS52004"/>
    </source>
</evidence>
<keyword evidence="7" id="KW-1185">Reference proteome</keyword>
<dbReference type="EMBL" id="CP003746">
    <property type="protein sequence ID" value="AFU98580.1"/>
    <property type="molecule type" value="Genomic_DNA"/>
</dbReference>
<organism evidence="6 7">
    <name type="scientific">Simiduia agarivorans (strain DSM 21679 / JCM 13881 / BCRC 17597 / SA1)</name>
    <dbReference type="NCBI Taxonomy" id="1117647"/>
    <lineage>
        <taxon>Bacteria</taxon>
        <taxon>Pseudomonadati</taxon>
        <taxon>Pseudomonadota</taxon>
        <taxon>Gammaproteobacteria</taxon>
        <taxon>Cellvibrionales</taxon>
        <taxon>Cellvibrionaceae</taxon>
        <taxon>Simiduia</taxon>
    </lineage>
</organism>
<sequence length="393" mass="40727">MTKPVFLHNYGLTSALGIGKEAHRQSLWDAAFSSPLTVTDDYSPGQPLPVGRVNAPLPDTSAWSEHECSRNNQILWSAWQQIADDWQAIATGVDLSRVAVIIGTSTSGISESEACFAPGMNRAPDYAKQQIAAPAAFLAQRLGVTGPAYTLSTACTSGAKALASGRRLLNAGLVDWVIAGGADALCALTVRGFGALEAISASPCNPMSVNRNGINIGEGAALFLMSREPGPIALLGVGESSDAHHISAPDPEGHGAERALNGALADAALDASFVTYLNLHGTATALNDKMESFAVQRVLGTVKASSTKPFTGHTLGAAGALEAGICALALQAGRLPPHRWDGEFDPELASLQLVAGDTHWPESAPRIAMSSSFAFGGNNIALLLAQGDDHDQG</sequence>
<proteinExistence type="inferred from homology"/>
<dbReference type="Proteomes" id="UP000000466">
    <property type="component" value="Chromosome"/>
</dbReference>
<dbReference type="NCBIfam" id="NF006618">
    <property type="entry name" value="PRK09185.1"/>
    <property type="match status" value="1"/>
</dbReference>
<dbReference type="STRING" id="1117647.M5M_06925"/>
<feature type="domain" description="Ketosynthase family 3 (KS3)" evidence="5">
    <location>
        <begin position="1"/>
        <end position="386"/>
    </location>
</feature>
<evidence type="ECO:0000256" key="3">
    <source>
        <dbReference type="ARBA" id="ARBA00022679"/>
    </source>
</evidence>
<dbReference type="SMART" id="SM00825">
    <property type="entry name" value="PKS_KS"/>
    <property type="match status" value="1"/>
</dbReference>
<reference evidence="6 7" key="1">
    <citation type="journal article" date="2013" name="Genome Announc.">
        <title>Complete genome sequence of Simiduia agarivorans SA1(T), a marine bacterium able to degrade a variety of polysaccharides.</title>
        <authorList>
            <person name="Lin S.Y."/>
            <person name="Shieh W.Y."/>
            <person name="Chen J.S."/>
            <person name="Tang S.L."/>
        </authorList>
    </citation>
    <scope>NUCLEOTIDE SEQUENCE [LARGE SCALE GENOMIC DNA]</scope>
    <source>
        <strain evidence="7">DSM 21679 / JCM 13881 / BCRC 17597 / SA1</strain>
    </source>
</reference>
<dbReference type="eggNOG" id="COG0304">
    <property type="taxonomic scope" value="Bacteria"/>
</dbReference>
<gene>
    <name evidence="6" type="ordered locus">M5M_06925</name>
</gene>
<dbReference type="InterPro" id="IPR000794">
    <property type="entry name" value="Beta-ketoacyl_synthase"/>
</dbReference>
<dbReference type="SUPFAM" id="SSF53901">
    <property type="entry name" value="Thiolase-like"/>
    <property type="match status" value="2"/>
</dbReference>
<accession>K4KK25</accession>
<dbReference type="Pfam" id="PF00109">
    <property type="entry name" value="ketoacyl-synt"/>
    <property type="match status" value="1"/>
</dbReference>
<dbReference type="InterPro" id="IPR016039">
    <property type="entry name" value="Thiolase-like"/>
</dbReference>
<dbReference type="PANTHER" id="PTHR11712:SF320">
    <property type="entry name" value="BETA-KETOACYL SYNTHASE"/>
    <property type="match status" value="1"/>
</dbReference>
<evidence type="ECO:0000256" key="2">
    <source>
        <dbReference type="ARBA" id="ARBA00008467"/>
    </source>
</evidence>
<protein>
    <submittedName>
        <fullName evidence="6">3-ketoacyl-ACP synthase I</fullName>
    </submittedName>
</protein>
<evidence type="ECO:0000313" key="7">
    <source>
        <dbReference type="Proteomes" id="UP000000466"/>
    </source>
</evidence>
<dbReference type="GO" id="GO:0005829">
    <property type="term" value="C:cytosol"/>
    <property type="evidence" value="ECO:0007669"/>
    <property type="project" value="TreeGrafter"/>
</dbReference>
<dbReference type="PANTHER" id="PTHR11712">
    <property type="entry name" value="POLYKETIDE SYNTHASE-RELATED"/>
    <property type="match status" value="1"/>
</dbReference>
<evidence type="ECO:0000256" key="1">
    <source>
        <dbReference type="ARBA" id="ARBA00005194"/>
    </source>
</evidence>
<keyword evidence="3 4" id="KW-0808">Transferase</keyword>
<comment type="pathway">
    <text evidence="1">Lipid metabolism; fatty acid biosynthesis.</text>
</comment>
<evidence type="ECO:0000256" key="4">
    <source>
        <dbReference type="RuleBase" id="RU003694"/>
    </source>
</evidence>
<dbReference type="InterPro" id="IPR018201">
    <property type="entry name" value="Ketoacyl_synth_AS"/>
</dbReference>
<dbReference type="RefSeq" id="WP_015046753.1">
    <property type="nucleotide sequence ID" value="NC_018868.3"/>
</dbReference>
<dbReference type="GO" id="GO:0006633">
    <property type="term" value="P:fatty acid biosynthetic process"/>
    <property type="evidence" value="ECO:0007669"/>
    <property type="project" value="UniProtKB-UniPathway"/>
</dbReference>
<dbReference type="GO" id="GO:0004315">
    <property type="term" value="F:3-oxoacyl-[acyl-carrier-protein] synthase activity"/>
    <property type="evidence" value="ECO:0007669"/>
    <property type="project" value="InterPro"/>
</dbReference>
<dbReference type="OrthoDB" id="9808669at2"/>
<dbReference type="InterPro" id="IPR014030">
    <property type="entry name" value="Ketoacyl_synth_N"/>
</dbReference>
<name>K4KK25_SIMAS</name>
<comment type="similarity">
    <text evidence="2 4">Belongs to the thiolase-like superfamily. Beta-ketoacyl-ACP synthases family.</text>
</comment>
<dbReference type="HOGENOM" id="CLU_000022_69_0_6"/>
<dbReference type="Pfam" id="PF02801">
    <property type="entry name" value="Ketoacyl-synt_C"/>
    <property type="match status" value="1"/>
</dbReference>
<dbReference type="InterPro" id="IPR020841">
    <property type="entry name" value="PKS_Beta-ketoAc_synthase_dom"/>
</dbReference>
<dbReference type="CDD" id="cd00834">
    <property type="entry name" value="KAS_I_II"/>
    <property type="match status" value="1"/>
</dbReference>
<dbReference type="InterPro" id="IPR014031">
    <property type="entry name" value="Ketoacyl_synth_C"/>
</dbReference>
<dbReference type="PROSITE" id="PS00606">
    <property type="entry name" value="KS3_1"/>
    <property type="match status" value="1"/>
</dbReference>
<dbReference type="UniPathway" id="UPA00094"/>
<dbReference type="KEGG" id="saga:M5M_06925"/>
<evidence type="ECO:0000313" key="6">
    <source>
        <dbReference type="EMBL" id="AFU98580.1"/>
    </source>
</evidence>
<dbReference type="Gene3D" id="3.40.47.10">
    <property type="match status" value="1"/>
</dbReference>
<dbReference type="AlphaFoldDB" id="K4KK25"/>
<dbReference type="PROSITE" id="PS52004">
    <property type="entry name" value="KS3_2"/>
    <property type="match status" value="1"/>
</dbReference>